<dbReference type="Gene3D" id="1.10.8.60">
    <property type="match status" value="1"/>
</dbReference>
<dbReference type="SUPFAM" id="SSF46785">
    <property type="entry name" value="Winged helix' DNA-binding domain"/>
    <property type="match status" value="1"/>
</dbReference>
<evidence type="ECO:0000256" key="6">
    <source>
        <dbReference type="ARBA" id="ARBA00023306"/>
    </source>
</evidence>
<dbReference type="Gene3D" id="1.10.10.10">
    <property type="entry name" value="Winged helix-like DNA-binding domain superfamily/Winged helix DNA-binding domain"/>
    <property type="match status" value="1"/>
</dbReference>
<evidence type="ECO:0000313" key="11">
    <source>
        <dbReference type="Proteomes" id="UP001590950"/>
    </source>
</evidence>
<dbReference type="SMART" id="SM00382">
    <property type="entry name" value="AAA"/>
    <property type="match status" value="1"/>
</dbReference>
<feature type="compositionally biased region" description="Basic and acidic residues" evidence="8">
    <location>
        <begin position="10"/>
        <end position="19"/>
    </location>
</feature>
<keyword evidence="11" id="KW-1185">Reference proteome</keyword>
<accession>A0ABR4AMU5</accession>
<feature type="compositionally biased region" description="Low complexity" evidence="8">
    <location>
        <begin position="88"/>
        <end position="102"/>
    </location>
</feature>
<dbReference type="Proteomes" id="UP001590950">
    <property type="component" value="Unassembled WGS sequence"/>
</dbReference>
<comment type="subcellular location">
    <subcellularLocation>
        <location evidence="1">Nucleus</location>
    </subcellularLocation>
</comment>
<feature type="compositionally biased region" description="Polar residues" evidence="8">
    <location>
        <begin position="371"/>
        <end position="381"/>
    </location>
</feature>
<comment type="similarity">
    <text evidence="2 7">Belongs to the CDC6/cdc18 family.</text>
</comment>
<dbReference type="CDD" id="cd00009">
    <property type="entry name" value="AAA"/>
    <property type="match status" value="1"/>
</dbReference>
<feature type="region of interest" description="Disordered" evidence="8">
    <location>
        <begin position="58"/>
        <end position="104"/>
    </location>
</feature>
<evidence type="ECO:0000256" key="2">
    <source>
        <dbReference type="ARBA" id="ARBA00006184"/>
    </source>
</evidence>
<dbReference type="InterPro" id="IPR016314">
    <property type="entry name" value="Cdc6/18"/>
</dbReference>
<dbReference type="InterPro" id="IPR015163">
    <property type="entry name" value="Cdc6_C"/>
</dbReference>
<reference evidence="10 11" key="1">
    <citation type="submission" date="2024-09" db="EMBL/GenBank/DDBJ databases">
        <title>Rethinking Asexuality: The Enigmatic Case of Functional Sexual Genes in Lepraria (Stereocaulaceae).</title>
        <authorList>
            <person name="Doellman M."/>
            <person name="Sun Y."/>
            <person name="Barcenas-Pena A."/>
            <person name="Lumbsch H.T."/>
            <person name="Grewe F."/>
        </authorList>
    </citation>
    <scope>NUCLEOTIDE SEQUENCE [LARGE SCALE GENOMIC DNA]</scope>
    <source>
        <strain evidence="10 11">Mercado 3170</strain>
    </source>
</reference>
<dbReference type="Pfam" id="PF22606">
    <property type="entry name" value="Cdc6-ORC-like_ATPase_lid"/>
    <property type="match status" value="1"/>
</dbReference>
<sequence>MASILGKRARATEPSKDDPFISSRVKRRARFPIANDENADPSDAHNLQDETRYESILQLPTPKTPRHRDALPKRVPITPRHRIGVAGRPATPHTPRTPITPHNAPTVYNCARHLFTRGADPGPLIGREKERDELQTFIETGIASKAGRCMYVSGPPGTGKSALVSEICQGIQGIEGVRTAHLNCMSAKSSKEVYAKLMEELIGVDYEPWEDEIAHLRAFLLSRKKSSNHIYVVTLDEIDHLLMLDSEILYTLFELSLHQLSRLIIIGIANALDLTDRFLPRLKARNLKPQLLPFLPYTAPQIAAVITTKLKSLITTDDTQHSDFVPFIHPSAIQLCSKKVASQTGDLRKAFDIVRRTVDLIEAETKQNNQFDSSMLASPSKTPLGENPNLSSPTCPGLNKKTSIAILTPLTAPRATIAHVSRVSAAALSNGTTQRLQTLNLQQKAALCALLSHQKTSRKAALSVISTPSKVSPAPTVRMLYQTYCSLCRRDNALHPLTKTEFADVVSGLETLGLVGEEKIGRGFGMMTPSKKGRGIGDEKRIVSFVDEGEVKGCLDGVGGGILRSLLASDE</sequence>
<protein>
    <recommendedName>
        <fullName evidence="7">Cell division control protein</fullName>
    </recommendedName>
</protein>
<keyword evidence="6" id="KW-0131">Cell cycle</keyword>
<evidence type="ECO:0000256" key="7">
    <source>
        <dbReference type="PIRNR" id="PIRNR001767"/>
    </source>
</evidence>
<dbReference type="Gene3D" id="3.40.50.300">
    <property type="entry name" value="P-loop containing nucleotide triphosphate hydrolases"/>
    <property type="match status" value="1"/>
</dbReference>
<dbReference type="EMBL" id="JBEFKJ010000004">
    <property type="protein sequence ID" value="KAL2046037.1"/>
    <property type="molecule type" value="Genomic_DNA"/>
</dbReference>
<evidence type="ECO:0000256" key="4">
    <source>
        <dbReference type="ARBA" id="ARBA00022705"/>
    </source>
</evidence>
<keyword evidence="3" id="KW-0132">Cell division</keyword>
<evidence type="ECO:0000259" key="9">
    <source>
        <dbReference type="SMART" id="SM00382"/>
    </source>
</evidence>
<dbReference type="PANTHER" id="PTHR10763">
    <property type="entry name" value="CELL DIVISION CONTROL PROTEIN 6-RELATED"/>
    <property type="match status" value="1"/>
</dbReference>
<dbReference type="PIRSF" id="PIRSF001767">
    <property type="entry name" value="Cdc6"/>
    <property type="match status" value="1"/>
</dbReference>
<dbReference type="InterPro" id="IPR003593">
    <property type="entry name" value="AAA+_ATPase"/>
</dbReference>
<comment type="caution">
    <text evidence="10">The sequence shown here is derived from an EMBL/GenBank/DDBJ whole genome shotgun (WGS) entry which is preliminary data.</text>
</comment>
<dbReference type="Pfam" id="PF13191">
    <property type="entry name" value="AAA_16"/>
    <property type="match status" value="1"/>
</dbReference>
<dbReference type="InterPro" id="IPR050311">
    <property type="entry name" value="ORC1/CDC6"/>
</dbReference>
<dbReference type="InterPro" id="IPR041664">
    <property type="entry name" value="AAA_16"/>
</dbReference>
<dbReference type="InterPro" id="IPR036388">
    <property type="entry name" value="WH-like_DNA-bd_sf"/>
</dbReference>
<keyword evidence="5" id="KW-0539">Nucleus</keyword>
<dbReference type="InterPro" id="IPR027417">
    <property type="entry name" value="P-loop_NTPase"/>
</dbReference>
<dbReference type="SUPFAM" id="SSF52540">
    <property type="entry name" value="P-loop containing nucleoside triphosphate hydrolases"/>
    <property type="match status" value="1"/>
</dbReference>
<feature type="region of interest" description="Disordered" evidence="8">
    <location>
        <begin position="1"/>
        <end position="24"/>
    </location>
</feature>
<proteinExistence type="inferred from homology"/>
<evidence type="ECO:0000256" key="5">
    <source>
        <dbReference type="ARBA" id="ARBA00023242"/>
    </source>
</evidence>
<evidence type="ECO:0000256" key="8">
    <source>
        <dbReference type="SAM" id="MobiDB-lite"/>
    </source>
</evidence>
<dbReference type="InterPro" id="IPR054425">
    <property type="entry name" value="Cdc6_ORC1-like_ATPase_lid"/>
</dbReference>
<feature type="region of interest" description="Disordered" evidence="8">
    <location>
        <begin position="371"/>
        <end position="390"/>
    </location>
</feature>
<evidence type="ECO:0000256" key="3">
    <source>
        <dbReference type="ARBA" id="ARBA00022618"/>
    </source>
</evidence>
<name>A0ABR4AMU5_9LECA</name>
<evidence type="ECO:0000313" key="10">
    <source>
        <dbReference type="EMBL" id="KAL2046037.1"/>
    </source>
</evidence>
<keyword evidence="4" id="KW-0235">DNA replication</keyword>
<dbReference type="InterPro" id="IPR036390">
    <property type="entry name" value="WH_DNA-bd_sf"/>
</dbReference>
<organism evidence="10 11">
    <name type="scientific">Stereocaulon virgatum</name>
    <dbReference type="NCBI Taxonomy" id="373712"/>
    <lineage>
        <taxon>Eukaryota</taxon>
        <taxon>Fungi</taxon>
        <taxon>Dikarya</taxon>
        <taxon>Ascomycota</taxon>
        <taxon>Pezizomycotina</taxon>
        <taxon>Lecanoromycetes</taxon>
        <taxon>OSLEUM clade</taxon>
        <taxon>Lecanoromycetidae</taxon>
        <taxon>Lecanorales</taxon>
        <taxon>Lecanorineae</taxon>
        <taxon>Stereocaulaceae</taxon>
        <taxon>Stereocaulon</taxon>
    </lineage>
</organism>
<dbReference type="Pfam" id="PF09079">
    <property type="entry name" value="WHD_Cdc6"/>
    <property type="match status" value="1"/>
</dbReference>
<feature type="domain" description="AAA+ ATPase" evidence="9">
    <location>
        <begin position="146"/>
        <end position="288"/>
    </location>
</feature>
<gene>
    <name evidence="10" type="ORF">N7G274_001484</name>
</gene>
<evidence type="ECO:0000256" key="1">
    <source>
        <dbReference type="ARBA" id="ARBA00004123"/>
    </source>
</evidence>
<dbReference type="PANTHER" id="PTHR10763:SF26">
    <property type="entry name" value="CELL DIVISION CONTROL PROTEIN 6 HOMOLOG"/>
    <property type="match status" value="1"/>
</dbReference>